<dbReference type="PANTHER" id="PTHR43669:SF12">
    <property type="entry name" value="BLR5618 PROTEIN"/>
    <property type="match status" value="1"/>
</dbReference>
<dbReference type="InterPro" id="IPR020904">
    <property type="entry name" value="Sc_DH/Rdtase_CS"/>
</dbReference>
<keyword evidence="5" id="KW-1185">Reference proteome</keyword>
<dbReference type="RefSeq" id="WP_354550916.1">
    <property type="nucleotide sequence ID" value="NZ_JBEPSM010000001.1"/>
</dbReference>
<comment type="caution">
    <text evidence="4">The sequence shown here is derived from an EMBL/GenBank/DDBJ whole genome shotgun (WGS) entry which is preliminary data.</text>
</comment>
<evidence type="ECO:0000256" key="2">
    <source>
        <dbReference type="ARBA" id="ARBA00023002"/>
    </source>
</evidence>
<organism evidence="4 5">
    <name type="scientific">Kaistia defluvii</name>
    <dbReference type="NCBI Taxonomy" id="410841"/>
    <lineage>
        <taxon>Bacteria</taxon>
        <taxon>Pseudomonadati</taxon>
        <taxon>Pseudomonadota</taxon>
        <taxon>Alphaproteobacteria</taxon>
        <taxon>Hyphomicrobiales</taxon>
        <taxon>Kaistiaceae</taxon>
        <taxon>Kaistia</taxon>
    </lineage>
</organism>
<dbReference type="PRINTS" id="PR00080">
    <property type="entry name" value="SDRFAMILY"/>
</dbReference>
<proteinExistence type="inferred from homology"/>
<dbReference type="Proteomes" id="UP001549321">
    <property type="component" value="Unassembled WGS sequence"/>
</dbReference>
<protein>
    <submittedName>
        <fullName evidence="4">NAD(P)-dependent dehydrogenase (Short-subunit alcohol dehydrogenase family)</fullName>
    </submittedName>
</protein>
<sequence length="249" mass="25996">MSNTGKIALVTGAGTGIGKAVALALAAAGYTLVVTGRRAEPLEEVVKEAGGDAVAIPSDITDEASVAALFGEIKNRFVRLDVLFNNAGVNAPPVNIEDLDVASWKAVIDTNVTGVFLCTQAAFRIMKDQKPMGGRIINNGSISAVMPRPNSAPYTASKHAVLGLTRSTALDGRKYDIACGQIDIGNTETPMASQMKKGVLQPDLSIKVEPTFDVSHVANAVVHMAGLPLDANILQMTIMATKMPLVGRG</sequence>
<dbReference type="InterPro" id="IPR002347">
    <property type="entry name" value="SDR_fam"/>
</dbReference>
<dbReference type="PRINTS" id="PR00081">
    <property type="entry name" value="GDHRDH"/>
</dbReference>
<dbReference type="SUPFAM" id="SSF51735">
    <property type="entry name" value="NAD(P)-binding Rossmann-fold domains"/>
    <property type="match status" value="1"/>
</dbReference>
<evidence type="ECO:0000256" key="1">
    <source>
        <dbReference type="ARBA" id="ARBA00006484"/>
    </source>
</evidence>
<gene>
    <name evidence="4" type="ORF">ABIE08_002161</name>
</gene>
<evidence type="ECO:0000256" key="3">
    <source>
        <dbReference type="RuleBase" id="RU000363"/>
    </source>
</evidence>
<evidence type="ECO:0000313" key="5">
    <source>
        <dbReference type="Proteomes" id="UP001549321"/>
    </source>
</evidence>
<reference evidence="4 5" key="1">
    <citation type="submission" date="2024-06" db="EMBL/GenBank/DDBJ databases">
        <title>Sorghum-associated microbial communities from plants grown in Nebraska, USA.</title>
        <authorList>
            <person name="Schachtman D."/>
        </authorList>
    </citation>
    <scope>NUCLEOTIDE SEQUENCE [LARGE SCALE GENOMIC DNA]</scope>
    <source>
        <strain evidence="4 5">3207</strain>
    </source>
</reference>
<accession>A0ABV2QYZ7</accession>
<dbReference type="Gene3D" id="3.40.50.720">
    <property type="entry name" value="NAD(P)-binding Rossmann-like Domain"/>
    <property type="match status" value="1"/>
</dbReference>
<dbReference type="Pfam" id="PF00106">
    <property type="entry name" value="adh_short"/>
    <property type="match status" value="1"/>
</dbReference>
<dbReference type="PROSITE" id="PS00061">
    <property type="entry name" value="ADH_SHORT"/>
    <property type="match status" value="1"/>
</dbReference>
<keyword evidence="2" id="KW-0560">Oxidoreductase</keyword>
<dbReference type="EMBL" id="JBEPSM010000001">
    <property type="protein sequence ID" value="MET4634248.1"/>
    <property type="molecule type" value="Genomic_DNA"/>
</dbReference>
<evidence type="ECO:0000313" key="4">
    <source>
        <dbReference type="EMBL" id="MET4634248.1"/>
    </source>
</evidence>
<comment type="similarity">
    <text evidence="1 3">Belongs to the short-chain dehydrogenases/reductases (SDR) family.</text>
</comment>
<dbReference type="CDD" id="cd05233">
    <property type="entry name" value="SDR_c"/>
    <property type="match status" value="1"/>
</dbReference>
<dbReference type="InterPro" id="IPR036291">
    <property type="entry name" value="NAD(P)-bd_dom_sf"/>
</dbReference>
<name>A0ABV2QYZ7_9HYPH</name>
<dbReference type="PANTHER" id="PTHR43669">
    <property type="entry name" value="5-KETO-D-GLUCONATE 5-REDUCTASE"/>
    <property type="match status" value="1"/>
</dbReference>